<evidence type="ECO:0000313" key="2">
    <source>
        <dbReference type="EMBL" id="GFR72427.1"/>
    </source>
</evidence>
<organism evidence="2 3">
    <name type="scientific">Elysia marginata</name>
    <dbReference type="NCBI Taxonomy" id="1093978"/>
    <lineage>
        <taxon>Eukaryota</taxon>
        <taxon>Metazoa</taxon>
        <taxon>Spiralia</taxon>
        <taxon>Lophotrochozoa</taxon>
        <taxon>Mollusca</taxon>
        <taxon>Gastropoda</taxon>
        <taxon>Heterobranchia</taxon>
        <taxon>Euthyneura</taxon>
        <taxon>Panpulmonata</taxon>
        <taxon>Sacoglossa</taxon>
        <taxon>Placobranchoidea</taxon>
        <taxon>Plakobranchidae</taxon>
        <taxon>Elysia</taxon>
    </lineage>
</organism>
<dbReference type="Proteomes" id="UP000762676">
    <property type="component" value="Unassembled WGS sequence"/>
</dbReference>
<dbReference type="AlphaFoldDB" id="A0AAV4FG98"/>
<evidence type="ECO:0008006" key="4">
    <source>
        <dbReference type="Google" id="ProtNLM"/>
    </source>
</evidence>
<comment type="caution">
    <text evidence="2">The sequence shown here is derived from an EMBL/GenBank/DDBJ whole genome shotgun (WGS) entry which is preliminary data.</text>
</comment>
<gene>
    <name evidence="2" type="ORF">ElyMa_002113900</name>
</gene>
<evidence type="ECO:0000313" key="3">
    <source>
        <dbReference type="Proteomes" id="UP000762676"/>
    </source>
</evidence>
<accession>A0AAV4FG98</accession>
<reference evidence="2 3" key="1">
    <citation type="journal article" date="2021" name="Elife">
        <title>Chloroplast acquisition without the gene transfer in kleptoplastic sea slugs, Plakobranchus ocellatus.</title>
        <authorList>
            <person name="Maeda T."/>
            <person name="Takahashi S."/>
            <person name="Yoshida T."/>
            <person name="Shimamura S."/>
            <person name="Takaki Y."/>
            <person name="Nagai Y."/>
            <person name="Toyoda A."/>
            <person name="Suzuki Y."/>
            <person name="Arimoto A."/>
            <person name="Ishii H."/>
            <person name="Satoh N."/>
            <person name="Nishiyama T."/>
            <person name="Hasebe M."/>
            <person name="Maruyama T."/>
            <person name="Minagawa J."/>
            <person name="Obokata J."/>
            <person name="Shigenobu S."/>
        </authorList>
    </citation>
    <scope>NUCLEOTIDE SEQUENCE [LARGE SCALE GENOMIC DNA]</scope>
</reference>
<evidence type="ECO:0000256" key="1">
    <source>
        <dbReference type="SAM" id="SignalP"/>
    </source>
</evidence>
<feature type="chain" id="PRO_5043584993" description="EGF-like domain-containing protein" evidence="1">
    <location>
        <begin position="25"/>
        <end position="188"/>
    </location>
</feature>
<name>A0AAV4FG98_9GAST</name>
<protein>
    <recommendedName>
        <fullName evidence="4">EGF-like domain-containing protein</fullName>
    </recommendedName>
</protein>
<sequence length="188" mass="21156">MTLTTKTVAFQIMVLVSLVCLCRAESERCPEGFFGNNCMMVCYCKGGNTNCDNGECTQGCDKEHIGPFCQYTGLKKFAMTLENSDEVLESIFSRNDESYRAFYTIVLKQREVGSKALNFFDDDYTKSRFYLCGLEILGDLHCCSEKSQNTAACQDSRDFGFPVCEKSEYKACQYGFHGDFCEEGGDAF</sequence>
<proteinExistence type="predicted"/>
<keyword evidence="1" id="KW-0732">Signal</keyword>
<keyword evidence="3" id="KW-1185">Reference proteome</keyword>
<dbReference type="EMBL" id="BMAT01004373">
    <property type="protein sequence ID" value="GFR72427.1"/>
    <property type="molecule type" value="Genomic_DNA"/>
</dbReference>
<feature type="signal peptide" evidence="1">
    <location>
        <begin position="1"/>
        <end position="24"/>
    </location>
</feature>